<dbReference type="HAMAP" id="MF_02225">
    <property type="entry name" value="CoaBC"/>
    <property type="match status" value="1"/>
</dbReference>
<comment type="similarity">
    <text evidence="3 4">In the N-terminal section; belongs to the HFCD (homo-oligomeric flavin containing Cys decarboxylase) superfamily.</text>
</comment>
<dbReference type="InterPro" id="IPR007085">
    <property type="entry name" value="DNA/pantothenate-metab_flavo_C"/>
</dbReference>
<evidence type="ECO:0000256" key="2">
    <source>
        <dbReference type="ARBA" id="ARBA00023239"/>
    </source>
</evidence>
<comment type="caution">
    <text evidence="3">Lacks conserved residue(s) required for the propagation of feature annotation.</text>
</comment>
<dbReference type="InterPro" id="IPR005252">
    <property type="entry name" value="CoaBC"/>
</dbReference>
<dbReference type="PATRIC" id="fig|1433126.3.peg.2732"/>
<reference evidence="7 8" key="1">
    <citation type="journal article" date="2015" name="Genome Announc.">
        <title>Complete Genome Sequence of the Novel Leech Symbiont Mucinivorans hirudinis M3T.</title>
        <authorList>
            <person name="Nelson M.C."/>
            <person name="Bomar L."/>
            <person name="Graf J."/>
        </authorList>
    </citation>
    <scope>NUCLEOTIDE SEQUENCE [LARGE SCALE GENOMIC DNA]</scope>
    <source>
        <strain evidence="8">M3</strain>
    </source>
</reference>
<feature type="domain" description="Flavoprotein" evidence="5">
    <location>
        <begin position="2"/>
        <end position="172"/>
    </location>
</feature>
<feature type="binding site" evidence="3">
    <location>
        <position position="332"/>
    </location>
    <ligand>
        <name>CTP</name>
        <dbReference type="ChEBI" id="CHEBI:37563"/>
    </ligand>
</feature>
<dbReference type="EC" id="4.1.1.36" evidence="3"/>
<dbReference type="GO" id="GO:0004632">
    <property type="term" value="F:phosphopantothenate--cysteine ligase activity"/>
    <property type="evidence" value="ECO:0007669"/>
    <property type="project" value="UniProtKB-UniRule"/>
</dbReference>
<feature type="region of interest" description="Phosphopantothenate--cysteine ligase" evidence="3">
    <location>
        <begin position="183"/>
        <end position="396"/>
    </location>
</feature>
<dbReference type="STRING" id="1433126.BN938_2761"/>
<feature type="binding site" evidence="3">
    <location>
        <position position="272"/>
    </location>
    <ligand>
        <name>CTP</name>
        <dbReference type="ChEBI" id="CHEBI:37563"/>
    </ligand>
</feature>
<comment type="pathway">
    <text evidence="3 4">Cofactor biosynthesis; coenzyme A biosynthesis; CoA from (R)-pantothenate: step 3/5.</text>
</comment>
<keyword evidence="3" id="KW-0460">Magnesium</keyword>
<evidence type="ECO:0000259" key="6">
    <source>
        <dbReference type="Pfam" id="PF04127"/>
    </source>
</evidence>
<feature type="domain" description="DNA/pantothenate metabolism flavoprotein C-terminal" evidence="6">
    <location>
        <begin position="178"/>
        <end position="388"/>
    </location>
</feature>
<comment type="catalytic activity">
    <reaction evidence="3 4">
        <text>N-[(R)-4-phosphopantothenoyl]-L-cysteine + H(+) = (R)-4'-phosphopantetheine + CO2</text>
        <dbReference type="Rhea" id="RHEA:16793"/>
        <dbReference type="ChEBI" id="CHEBI:15378"/>
        <dbReference type="ChEBI" id="CHEBI:16526"/>
        <dbReference type="ChEBI" id="CHEBI:59458"/>
        <dbReference type="ChEBI" id="CHEBI:61723"/>
        <dbReference type="EC" id="4.1.1.36"/>
    </reaction>
</comment>
<dbReference type="eggNOG" id="COG0452">
    <property type="taxonomic scope" value="Bacteria"/>
</dbReference>
<dbReference type="GO" id="GO:0046872">
    <property type="term" value="F:metal ion binding"/>
    <property type="evidence" value="ECO:0007669"/>
    <property type="project" value="UniProtKB-KW"/>
</dbReference>
<dbReference type="Gene3D" id="3.40.50.10300">
    <property type="entry name" value="CoaB-like"/>
    <property type="match status" value="1"/>
</dbReference>
<comment type="function">
    <text evidence="3">Catalyzes two sequential steps in the biosynthesis of coenzyme A. In the first step cysteine is conjugated to 4'-phosphopantothenate to form 4-phosphopantothenoylcysteine. In the second step the latter compound is decarboxylated to form 4'-phosphopantotheine.</text>
</comment>
<gene>
    <name evidence="3" type="primary">coaBC</name>
    <name evidence="7" type="ORF">BN938_2761</name>
</gene>
<keyword evidence="8" id="KW-1185">Reference proteome</keyword>
<keyword evidence="3 4" id="KW-0288">FMN</keyword>
<keyword evidence="3 4" id="KW-0436">Ligase</keyword>
<dbReference type="GO" id="GO:0071513">
    <property type="term" value="C:phosphopantothenoylcysteine decarboxylase complex"/>
    <property type="evidence" value="ECO:0007669"/>
    <property type="project" value="TreeGrafter"/>
</dbReference>
<dbReference type="HOGENOM" id="CLU_033319_0_1_10"/>
<dbReference type="InterPro" id="IPR003382">
    <property type="entry name" value="Flavoprotein"/>
</dbReference>
<dbReference type="Gene3D" id="3.40.50.1950">
    <property type="entry name" value="Flavin prenyltransferase-like"/>
    <property type="match status" value="1"/>
</dbReference>
<dbReference type="GO" id="GO:0010181">
    <property type="term" value="F:FMN binding"/>
    <property type="evidence" value="ECO:0007669"/>
    <property type="project" value="UniProtKB-UniRule"/>
</dbReference>
<evidence type="ECO:0000313" key="7">
    <source>
        <dbReference type="EMBL" id="CDN32828.1"/>
    </source>
</evidence>
<comment type="catalytic activity">
    <reaction evidence="3 4">
        <text>(R)-4'-phosphopantothenate + L-cysteine + CTP = N-[(R)-4-phosphopantothenoyl]-L-cysteine + CMP + diphosphate + H(+)</text>
        <dbReference type="Rhea" id="RHEA:19397"/>
        <dbReference type="ChEBI" id="CHEBI:10986"/>
        <dbReference type="ChEBI" id="CHEBI:15378"/>
        <dbReference type="ChEBI" id="CHEBI:33019"/>
        <dbReference type="ChEBI" id="CHEBI:35235"/>
        <dbReference type="ChEBI" id="CHEBI:37563"/>
        <dbReference type="ChEBI" id="CHEBI:59458"/>
        <dbReference type="ChEBI" id="CHEBI:60377"/>
        <dbReference type="EC" id="6.3.2.5"/>
    </reaction>
</comment>
<organism evidence="7 8">
    <name type="scientific">Mucinivorans hirudinis</name>
    <dbReference type="NCBI Taxonomy" id="1433126"/>
    <lineage>
        <taxon>Bacteria</taxon>
        <taxon>Pseudomonadati</taxon>
        <taxon>Bacteroidota</taxon>
        <taxon>Bacteroidia</taxon>
        <taxon>Bacteroidales</taxon>
        <taxon>Rikenellaceae</taxon>
        <taxon>Mucinivorans</taxon>
    </lineage>
</organism>
<feature type="binding site" evidence="3">
    <location>
        <position position="282"/>
    </location>
    <ligand>
        <name>CTP</name>
        <dbReference type="ChEBI" id="CHEBI:37563"/>
    </ligand>
</feature>
<keyword evidence="2 3" id="KW-0456">Lyase</keyword>
<dbReference type="NCBIfam" id="TIGR00521">
    <property type="entry name" value="coaBC_dfp"/>
    <property type="match status" value="1"/>
</dbReference>
<dbReference type="Pfam" id="PF04127">
    <property type="entry name" value="DFP"/>
    <property type="match status" value="1"/>
</dbReference>
<feature type="region of interest" description="Phosphopantothenoylcysteine decarboxylase" evidence="3">
    <location>
        <begin position="1"/>
        <end position="182"/>
    </location>
</feature>
<dbReference type="GO" id="GO:0004633">
    <property type="term" value="F:phosphopantothenoylcysteine decarboxylase activity"/>
    <property type="evidence" value="ECO:0007669"/>
    <property type="project" value="UniProtKB-UniRule"/>
</dbReference>
<accession>A0A060RE73</accession>
<dbReference type="GO" id="GO:0015941">
    <property type="term" value="P:pantothenate catabolic process"/>
    <property type="evidence" value="ECO:0007669"/>
    <property type="project" value="InterPro"/>
</dbReference>
<dbReference type="Pfam" id="PF02441">
    <property type="entry name" value="Flavoprotein"/>
    <property type="match status" value="1"/>
</dbReference>
<dbReference type="SUPFAM" id="SSF102645">
    <property type="entry name" value="CoaB-like"/>
    <property type="match status" value="1"/>
</dbReference>
<feature type="binding site" evidence="3">
    <location>
        <position position="336"/>
    </location>
    <ligand>
        <name>CTP</name>
        <dbReference type="ChEBI" id="CHEBI:37563"/>
    </ligand>
</feature>
<feature type="binding site" evidence="3">
    <location>
        <position position="318"/>
    </location>
    <ligand>
        <name>CTP</name>
        <dbReference type="ChEBI" id="CHEBI:37563"/>
    </ligand>
</feature>
<dbReference type="AlphaFoldDB" id="A0A060RE73"/>
<dbReference type="UniPathway" id="UPA00241">
    <property type="reaction ID" value="UER00353"/>
</dbReference>
<dbReference type="EMBL" id="HG934468">
    <property type="protein sequence ID" value="CDN32828.1"/>
    <property type="molecule type" value="Genomic_DNA"/>
</dbReference>
<dbReference type="PANTHER" id="PTHR14359">
    <property type="entry name" value="HOMO-OLIGOMERIC FLAVIN CONTAINING CYS DECARBOXYLASE FAMILY"/>
    <property type="match status" value="1"/>
</dbReference>
<dbReference type="InterPro" id="IPR035929">
    <property type="entry name" value="CoaB-like_sf"/>
</dbReference>
<comment type="pathway">
    <text evidence="3 4">Cofactor biosynthesis; coenzyme A biosynthesis; CoA from (R)-pantothenate: step 2/5.</text>
</comment>
<dbReference type="GO" id="GO:0015937">
    <property type="term" value="P:coenzyme A biosynthetic process"/>
    <property type="evidence" value="ECO:0007669"/>
    <property type="project" value="UniProtKB-UniRule"/>
</dbReference>
<evidence type="ECO:0000256" key="3">
    <source>
        <dbReference type="HAMAP-Rule" id="MF_02225"/>
    </source>
</evidence>
<comment type="cofactor">
    <cofactor evidence="3">
        <name>Mg(2+)</name>
        <dbReference type="ChEBI" id="CHEBI:18420"/>
    </cofactor>
</comment>
<dbReference type="SUPFAM" id="SSF52507">
    <property type="entry name" value="Homo-oligomeric flavin-containing Cys decarboxylases, HFCD"/>
    <property type="match status" value="1"/>
</dbReference>
<keyword evidence="3" id="KW-0479">Metal-binding</keyword>
<comment type="similarity">
    <text evidence="3 4">In the C-terminal section; belongs to the PPC synthetase family.</text>
</comment>
<dbReference type="PANTHER" id="PTHR14359:SF6">
    <property type="entry name" value="PHOSPHOPANTOTHENOYLCYSTEINE DECARBOXYLASE"/>
    <property type="match status" value="1"/>
</dbReference>
<protein>
    <recommendedName>
        <fullName evidence="3">Coenzyme A biosynthesis bifunctional protein CoaBC</fullName>
    </recommendedName>
    <alternativeName>
        <fullName evidence="3">DNA/pantothenate metabolism flavoprotein</fullName>
    </alternativeName>
    <alternativeName>
        <fullName evidence="3">Phosphopantothenoylcysteine synthetase/decarboxylase</fullName>
        <shortName evidence="3">PPCS-PPCDC</shortName>
    </alternativeName>
    <domain>
        <recommendedName>
            <fullName evidence="3">Phosphopantothenoylcysteine decarboxylase</fullName>
            <shortName evidence="3">PPC decarboxylase</shortName>
            <shortName evidence="3">PPC-DC</shortName>
            <ecNumber evidence="3">4.1.1.36</ecNumber>
        </recommendedName>
        <alternativeName>
            <fullName evidence="3">CoaC</fullName>
        </alternativeName>
    </domain>
    <domain>
        <recommendedName>
            <fullName evidence="3">Phosphopantothenate--cysteine ligase</fullName>
            <ecNumber evidence="3">6.3.2.5</ecNumber>
        </recommendedName>
        <alternativeName>
            <fullName evidence="3">CoaB</fullName>
        </alternativeName>
        <alternativeName>
            <fullName evidence="3">Phosphopantothenoylcysteine synthetase</fullName>
            <shortName evidence="3">PPC synthetase</shortName>
            <shortName evidence="3">PPC-S</shortName>
        </alternativeName>
    </domain>
</protein>
<sequence>MIGITGSIAAYKAAMLVRLLVSEGAQVRVLMSEAAKDFITPLTMATLSRNPVFIEGFDPSNGSWNSHISLGEWADYYLIAPATANTIAKMRGGIADNLLLCTYLSVRCPVAIAPAMDLDMYAHSTTQQNIEYLRGIGVRVIEPEAGFLASGLVGKGRMSEPEQIVEFVVDALSANRLLDGKKVLITAGATVEQIDPVRFISNHSTGKMGYALADAFAEVGAQVVLVSGAASAKLRCEGVEKISVLSAEQMYDAVSQRFDEADITLFCAAVADYTPSEMAENKIKHEGHEELVLNLRATKDIAAHMGARKQPGQLTVCFALETENELENARRKMCKKNADFVVLNSLRDSGAGFGTDTNKVTVISRELEEQLPLMSKDEVAARIVELVAREVVSRSL</sequence>
<keyword evidence="1 3" id="KW-0210">Decarboxylase</keyword>
<name>A0A060RE73_9BACT</name>
<keyword evidence="3" id="KW-0511">Multifunctional enzyme</keyword>
<dbReference type="EC" id="6.3.2.5" evidence="3"/>
<keyword evidence="3 4" id="KW-0285">Flavoprotein</keyword>
<evidence type="ECO:0000313" key="8">
    <source>
        <dbReference type="Proteomes" id="UP000027616"/>
    </source>
</evidence>
<comment type="cofactor">
    <cofactor evidence="3">
        <name>FMN</name>
        <dbReference type="ChEBI" id="CHEBI:58210"/>
    </cofactor>
    <text evidence="3">Binds 1 FMN per subunit.</text>
</comment>
<evidence type="ECO:0000256" key="1">
    <source>
        <dbReference type="ARBA" id="ARBA00022793"/>
    </source>
</evidence>
<evidence type="ECO:0000256" key="4">
    <source>
        <dbReference type="RuleBase" id="RU364078"/>
    </source>
</evidence>
<evidence type="ECO:0000259" key="5">
    <source>
        <dbReference type="Pfam" id="PF02441"/>
    </source>
</evidence>
<dbReference type="KEGG" id="rbc:BN938_2761"/>
<proteinExistence type="inferred from homology"/>
<dbReference type="InterPro" id="IPR036551">
    <property type="entry name" value="Flavin_trans-like"/>
</dbReference>
<comment type="function">
    <text evidence="4">Catalyzes two steps in the biosynthesis of coenzyme A. In the first step cysteine is conjugated to 4'-phosphopantothenate to form 4-phosphopantothenoylcysteine, in the latter compound is decarboxylated to form 4'-phosphopantotheine.</text>
</comment>
<dbReference type="Proteomes" id="UP000027616">
    <property type="component" value="Chromosome I"/>
</dbReference>